<organism evidence="2 3">
    <name type="scientific">Gigaspora margarita</name>
    <dbReference type="NCBI Taxonomy" id="4874"/>
    <lineage>
        <taxon>Eukaryota</taxon>
        <taxon>Fungi</taxon>
        <taxon>Fungi incertae sedis</taxon>
        <taxon>Mucoromycota</taxon>
        <taxon>Glomeromycotina</taxon>
        <taxon>Glomeromycetes</taxon>
        <taxon>Diversisporales</taxon>
        <taxon>Gigasporaceae</taxon>
        <taxon>Gigaspora</taxon>
    </lineage>
</organism>
<name>A0ABN7WSU7_GIGMA</name>
<comment type="caution">
    <text evidence="2">The sequence shown here is derived from an EMBL/GenBank/DDBJ whole genome shotgun (WGS) entry which is preliminary data.</text>
</comment>
<accession>A0ABN7WSU7</accession>
<dbReference type="Proteomes" id="UP000789901">
    <property type="component" value="Unassembled WGS sequence"/>
</dbReference>
<dbReference type="EMBL" id="CAJVQB010058215">
    <property type="protein sequence ID" value="CAG8838496.1"/>
    <property type="molecule type" value="Genomic_DNA"/>
</dbReference>
<reference evidence="2 3" key="1">
    <citation type="submission" date="2021-06" db="EMBL/GenBank/DDBJ databases">
        <authorList>
            <person name="Kallberg Y."/>
            <person name="Tangrot J."/>
            <person name="Rosling A."/>
        </authorList>
    </citation>
    <scope>NUCLEOTIDE SEQUENCE [LARGE SCALE GENOMIC DNA]</scope>
    <source>
        <strain evidence="2 3">120-4 pot B 10/14</strain>
    </source>
</reference>
<evidence type="ECO:0000313" key="2">
    <source>
        <dbReference type="EMBL" id="CAG8838496.1"/>
    </source>
</evidence>
<feature type="non-terminal residue" evidence="2">
    <location>
        <position position="1"/>
    </location>
</feature>
<keyword evidence="3" id="KW-1185">Reference proteome</keyword>
<gene>
    <name evidence="2" type="ORF">GMARGA_LOCUS34009</name>
</gene>
<sequence length="440" mass="50999">AVEDMPNWSCNRILSTRREKTFMMYLNENQDVGEQLLEGQEKQSNRKNVNLRSCSNEKDIENTTNKKAKTFNSTFDIYVGSNEGSCDMLDFTELDESYLAMNPEKMWKLKTGRKVEDIIYQHAKTLHKESCLHSFIINDVDKDAKVIFSDEEWEEIFSTNVQKKPKPFIQNEEEFNRELHYDLDYINYAYRGMLFLWEAENNFTSDQSKLEGWFQSDVWSRIIDPAFHNTTFELRGESMSFASSDRKNDGRTAFDRKKIGKKGDGIFRITADRMELGAIESGRECEGLYGTKYLKDSLKLNKMLKDMITNLISECSFNTSRQLQVIGILNGGNRLQMIEMNTPKGYISRVKRGKIYEVTGRLMKSQPLAFVIKEILRAKATIVRTLNLLNNDKLNYLLDDDTDDDECNNTKNSSEKSRSSTPPLTLPKTFSTPHKDKLKK</sequence>
<evidence type="ECO:0000313" key="3">
    <source>
        <dbReference type="Proteomes" id="UP000789901"/>
    </source>
</evidence>
<feature type="compositionally biased region" description="Polar residues" evidence="1">
    <location>
        <begin position="419"/>
        <end position="432"/>
    </location>
</feature>
<evidence type="ECO:0000256" key="1">
    <source>
        <dbReference type="SAM" id="MobiDB-lite"/>
    </source>
</evidence>
<proteinExistence type="predicted"/>
<protein>
    <submittedName>
        <fullName evidence="2">44162_t:CDS:1</fullName>
    </submittedName>
</protein>
<feature type="region of interest" description="Disordered" evidence="1">
    <location>
        <begin position="400"/>
        <end position="440"/>
    </location>
</feature>